<reference evidence="2 3" key="1">
    <citation type="journal article" date="2014" name="J. Microbiol.">
        <title>Diaminobutyricibacter tongyongensis gen. nov., sp. nov. and Homoserinibacter gongjuensis gen. nov., sp. nov. belong to the family Microbacteriaceae.</title>
        <authorList>
            <person name="Kim S.J."/>
            <person name="Ahn J.H."/>
            <person name="Weon H.Y."/>
            <person name="Hamada M."/>
            <person name="Suzuki K."/>
            <person name="Kwon S.W."/>
        </authorList>
    </citation>
    <scope>NUCLEOTIDE SEQUENCE [LARGE SCALE GENOMIC DNA]</scope>
    <source>
        <strain evidence="2 3">NBRC 108724</strain>
    </source>
</reference>
<evidence type="ECO:0000313" key="2">
    <source>
        <dbReference type="EMBL" id="NEN05357.1"/>
    </source>
</evidence>
<feature type="compositionally biased region" description="Basic and acidic residues" evidence="1">
    <location>
        <begin position="82"/>
        <end position="91"/>
    </location>
</feature>
<gene>
    <name evidence="2" type="ORF">G3T36_05680</name>
</gene>
<organism evidence="2 3">
    <name type="scientific">Leifsonia tongyongensis</name>
    <dbReference type="NCBI Taxonomy" id="1268043"/>
    <lineage>
        <taxon>Bacteria</taxon>
        <taxon>Bacillati</taxon>
        <taxon>Actinomycetota</taxon>
        <taxon>Actinomycetes</taxon>
        <taxon>Micrococcales</taxon>
        <taxon>Microbacteriaceae</taxon>
        <taxon>Leifsonia</taxon>
    </lineage>
</organism>
<evidence type="ECO:0008006" key="4">
    <source>
        <dbReference type="Google" id="ProtNLM"/>
    </source>
</evidence>
<dbReference type="Proteomes" id="UP000474967">
    <property type="component" value="Unassembled WGS sequence"/>
</dbReference>
<feature type="region of interest" description="Disordered" evidence="1">
    <location>
        <begin position="61"/>
        <end position="108"/>
    </location>
</feature>
<accession>A0A6L9XVW6</accession>
<evidence type="ECO:0000313" key="3">
    <source>
        <dbReference type="Proteomes" id="UP000474967"/>
    </source>
</evidence>
<dbReference type="AlphaFoldDB" id="A0A6L9XVW6"/>
<name>A0A6L9XVW6_9MICO</name>
<feature type="region of interest" description="Disordered" evidence="1">
    <location>
        <begin position="1"/>
        <end position="30"/>
    </location>
</feature>
<comment type="caution">
    <text evidence="2">The sequence shown here is derived from an EMBL/GenBank/DDBJ whole genome shotgun (WGS) entry which is preliminary data.</text>
</comment>
<dbReference type="RefSeq" id="WP_163288583.1">
    <property type="nucleotide sequence ID" value="NZ_JAAGWY010000001.1"/>
</dbReference>
<dbReference type="EMBL" id="JAAGWY010000001">
    <property type="protein sequence ID" value="NEN05357.1"/>
    <property type="molecule type" value="Genomic_DNA"/>
</dbReference>
<proteinExistence type="predicted"/>
<sequence length="108" mass="11714">MDDRIPEDGIFDDDEIGEADAGETPGWVDPTEGEVDYALNDPIAEKEFADELVTNDAVAGETVWPGAGGPFGGEPPEPEPILDEHEHVLERDPEEAVLTREEAEEEGI</sequence>
<feature type="compositionally biased region" description="Acidic residues" evidence="1">
    <location>
        <begin position="9"/>
        <end position="21"/>
    </location>
</feature>
<evidence type="ECO:0000256" key="1">
    <source>
        <dbReference type="SAM" id="MobiDB-lite"/>
    </source>
</evidence>
<protein>
    <recommendedName>
        <fullName evidence="4">DUF5709 domain-containing protein</fullName>
    </recommendedName>
</protein>
<keyword evidence="3" id="KW-1185">Reference proteome</keyword>